<keyword evidence="11" id="KW-1185">Reference proteome</keyword>
<comment type="cofactor">
    <cofactor evidence="1">
        <name>Co(2+)</name>
        <dbReference type="ChEBI" id="CHEBI:48828"/>
    </cofactor>
</comment>
<evidence type="ECO:0000256" key="1">
    <source>
        <dbReference type="ARBA" id="ARBA00001941"/>
    </source>
</evidence>
<name>A0A1M6PVN6_9FIRM</name>
<organism evidence="10 11">
    <name type="scientific">Geosporobacter subterraneus DSM 17957</name>
    <dbReference type="NCBI Taxonomy" id="1121919"/>
    <lineage>
        <taxon>Bacteria</taxon>
        <taxon>Bacillati</taxon>
        <taxon>Bacillota</taxon>
        <taxon>Clostridia</taxon>
        <taxon>Peptostreptococcales</taxon>
        <taxon>Thermotaleaceae</taxon>
        <taxon>Geosporobacter</taxon>
    </lineage>
</organism>
<proteinExistence type="inferred from homology"/>
<keyword evidence="5" id="KW-0031">Aminopeptidase</keyword>
<dbReference type="STRING" id="1121919.SAMN02745975_03691"/>
<dbReference type="GO" id="GO:0006508">
    <property type="term" value="P:proteolysis"/>
    <property type="evidence" value="ECO:0007669"/>
    <property type="project" value="UniProtKB-KW"/>
</dbReference>
<dbReference type="AlphaFoldDB" id="A0A1M6PVN6"/>
<keyword evidence="8" id="KW-0378">Hydrolase</keyword>
<comment type="cofactor">
    <cofactor evidence="3">
        <name>Zn(2+)</name>
        <dbReference type="ChEBI" id="CHEBI:29105"/>
    </cofactor>
</comment>
<dbReference type="Pfam" id="PF02073">
    <property type="entry name" value="Peptidase_M29"/>
    <property type="match status" value="1"/>
</dbReference>
<dbReference type="Gene3D" id="3.40.1830.10">
    <property type="entry name" value="Thermophilic metalloprotease (M29)"/>
    <property type="match status" value="1"/>
</dbReference>
<dbReference type="InterPro" id="IPR035097">
    <property type="entry name" value="M29_N-terminal"/>
</dbReference>
<evidence type="ECO:0000256" key="5">
    <source>
        <dbReference type="ARBA" id="ARBA00022438"/>
    </source>
</evidence>
<evidence type="ECO:0000256" key="6">
    <source>
        <dbReference type="ARBA" id="ARBA00022670"/>
    </source>
</evidence>
<accession>A0A1M6PVN6</accession>
<dbReference type="GO" id="GO:0008237">
    <property type="term" value="F:metallopeptidase activity"/>
    <property type="evidence" value="ECO:0007669"/>
    <property type="project" value="UniProtKB-KW"/>
</dbReference>
<dbReference type="PANTHER" id="PTHR34448">
    <property type="entry name" value="AMINOPEPTIDASE"/>
    <property type="match status" value="1"/>
</dbReference>
<evidence type="ECO:0000256" key="9">
    <source>
        <dbReference type="ARBA" id="ARBA00023049"/>
    </source>
</evidence>
<gene>
    <name evidence="10" type="ORF">SAMN02745975_03691</name>
</gene>
<dbReference type="InterPro" id="IPR000787">
    <property type="entry name" value="Peptidase_M29"/>
</dbReference>
<evidence type="ECO:0000256" key="4">
    <source>
        <dbReference type="ARBA" id="ARBA00008236"/>
    </source>
</evidence>
<keyword evidence="7" id="KW-0479">Metal-binding</keyword>
<dbReference type="EMBL" id="FQZV01000076">
    <property type="protein sequence ID" value="SHK12025.1"/>
    <property type="molecule type" value="Genomic_DNA"/>
</dbReference>
<keyword evidence="9 10" id="KW-0482">Metalloprotease</keyword>
<dbReference type="PANTHER" id="PTHR34448:SF3">
    <property type="entry name" value="AMINOPEPTIDASE AMPS"/>
    <property type="match status" value="1"/>
</dbReference>
<protein>
    <submittedName>
        <fullName evidence="10">Thermophilic metalloprotease (M29)</fullName>
    </submittedName>
</protein>
<evidence type="ECO:0000256" key="3">
    <source>
        <dbReference type="ARBA" id="ARBA00001947"/>
    </source>
</evidence>
<dbReference type="GO" id="GO:0004177">
    <property type="term" value="F:aminopeptidase activity"/>
    <property type="evidence" value="ECO:0007669"/>
    <property type="project" value="UniProtKB-KW"/>
</dbReference>
<evidence type="ECO:0000313" key="11">
    <source>
        <dbReference type="Proteomes" id="UP000184536"/>
    </source>
</evidence>
<keyword evidence="6 10" id="KW-0645">Protease</keyword>
<dbReference type="GO" id="GO:0046872">
    <property type="term" value="F:metal ion binding"/>
    <property type="evidence" value="ECO:0007669"/>
    <property type="project" value="UniProtKB-KW"/>
</dbReference>
<evidence type="ECO:0000256" key="7">
    <source>
        <dbReference type="ARBA" id="ARBA00022723"/>
    </source>
</evidence>
<evidence type="ECO:0000256" key="8">
    <source>
        <dbReference type="ARBA" id="ARBA00022801"/>
    </source>
</evidence>
<comment type="cofactor">
    <cofactor evidence="2">
        <name>Mg(2+)</name>
        <dbReference type="ChEBI" id="CHEBI:18420"/>
    </cofactor>
</comment>
<evidence type="ECO:0000313" key="10">
    <source>
        <dbReference type="EMBL" id="SHK12025.1"/>
    </source>
</evidence>
<reference evidence="11" key="1">
    <citation type="submission" date="2016-11" db="EMBL/GenBank/DDBJ databases">
        <authorList>
            <person name="Varghese N."/>
            <person name="Submissions S."/>
        </authorList>
    </citation>
    <scope>NUCLEOTIDE SEQUENCE [LARGE SCALE GENOMIC DNA]</scope>
    <source>
        <strain evidence="11">DSM 17957</strain>
    </source>
</reference>
<comment type="similarity">
    <text evidence="4">Belongs to the peptidase M29 family.</text>
</comment>
<dbReference type="SUPFAM" id="SSF144052">
    <property type="entry name" value="Thermophilic metalloprotease-like"/>
    <property type="match status" value="1"/>
</dbReference>
<sequence length="121" mass="14068">MVISWKDELFSKIRYIHGPEEIFEEFPEWQKEFYLSHVHQGAAFLIISASDPELTKDVKPERLAKARKASSTALEEYREKLMSNENAWCVISIPTEAWAKKVFAGLKEEEIPIFEKGNFAF</sequence>
<dbReference type="InterPro" id="IPR052170">
    <property type="entry name" value="M29_Exopeptidase"/>
</dbReference>
<evidence type="ECO:0000256" key="2">
    <source>
        <dbReference type="ARBA" id="ARBA00001946"/>
    </source>
</evidence>
<dbReference type="Proteomes" id="UP000184536">
    <property type="component" value="Unassembled WGS sequence"/>
</dbReference>